<evidence type="ECO:0000259" key="7">
    <source>
        <dbReference type="Pfam" id="PF01292"/>
    </source>
</evidence>
<dbReference type="InterPro" id="IPR016174">
    <property type="entry name" value="Di-haem_cyt_TM"/>
</dbReference>
<keyword evidence="5 6" id="KW-0472">Membrane</keyword>
<keyword evidence="2" id="KW-1003">Cell membrane</keyword>
<dbReference type="Pfam" id="PF09626">
    <property type="entry name" value="DHC"/>
    <property type="match status" value="1"/>
</dbReference>
<gene>
    <name evidence="8" type="ORF">Rsw2DRAFT_2525</name>
</gene>
<name>C8S397_9RHOB</name>
<keyword evidence="3 6" id="KW-0812">Transmembrane</keyword>
<evidence type="ECO:0000256" key="5">
    <source>
        <dbReference type="ARBA" id="ARBA00023136"/>
    </source>
</evidence>
<evidence type="ECO:0000256" key="2">
    <source>
        <dbReference type="ARBA" id="ARBA00022475"/>
    </source>
</evidence>
<dbReference type="GO" id="GO:0009055">
    <property type="term" value="F:electron transfer activity"/>
    <property type="evidence" value="ECO:0007669"/>
    <property type="project" value="InterPro"/>
</dbReference>
<dbReference type="Proteomes" id="UP000010121">
    <property type="component" value="Unassembled WGS sequence"/>
</dbReference>
<dbReference type="SUPFAM" id="SSF48695">
    <property type="entry name" value="Multiheme cytochromes"/>
    <property type="match status" value="1"/>
</dbReference>
<dbReference type="AlphaFoldDB" id="C8S397"/>
<dbReference type="PANTHER" id="PTHR30485:SF2">
    <property type="entry name" value="BLL0597 PROTEIN"/>
    <property type="match status" value="1"/>
</dbReference>
<dbReference type="InterPro" id="IPR011577">
    <property type="entry name" value="Cyt_b561_bac/Ni-Hgenase"/>
</dbReference>
<feature type="transmembrane region" description="Helical" evidence="6">
    <location>
        <begin position="52"/>
        <end position="69"/>
    </location>
</feature>
<dbReference type="Pfam" id="PF01292">
    <property type="entry name" value="Ni_hydr_CYTB"/>
    <property type="match status" value="1"/>
</dbReference>
<dbReference type="eggNOG" id="COG3658">
    <property type="taxonomic scope" value="Bacteria"/>
</dbReference>
<dbReference type="STRING" id="371731.Rsw2DRAFT_2525"/>
<feature type="transmembrane region" description="Helical" evidence="6">
    <location>
        <begin position="160"/>
        <end position="178"/>
    </location>
</feature>
<feature type="domain" description="Cytochrome b561 bacterial/Ni-hydrogenase" evidence="7">
    <location>
        <begin position="18"/>
        <end position="194"/>
    </location>
</feature>
<evidence type="ECO:0000313" key="9">
    <source>
        <dbReference type="Proteomes" id="UP000010121"/>
    </source>
</evidence>
<dbReference type="GO" id="GO:0022904">
    <property type="term" value="P:respiratory electron transport chain"/>
    <property type="evidence" value="ECO:0007669"/>
    <property type="project" value="InterPro"/>
</dbReference>
<keyword evidence="9" id="KW-1185">Reference proteome</keyword>
<dbReference type="Gene3D" id="1.20.950.20">
    <property type="entry name" value="Transmembrane di-heme cytochromes, Chain C"/>
    <property type="match status" value="1"/>
</dbReference>
<dbReference type="GO" id="GO:0005886">
    <property type="term" value="C:plasma membrane"/>
    <property type="evidence" value="ECO:0007669"/>
    <property type="project" value="UniProtKB-SubCell"/>
</dbReference>
<evidence type="ECO:0000256" key="4">
    <source>
        <dbReference type="ARBA" id="ARBA00022989"/>
    </source>
</evidence>
<protein>
    <submittedName>
        <fullName evidence="8">Cytochrome B561</fullName>
    </submittedName>
</protein>
<dbReference type="InterPro" id="IPR036280">
    <property type="entry name" value="Multihaem_cyt_sf"/>
</dbReference>
<comment type="caution">
    <text evidence="8">The sequence shown here is derived from an EMBL/GenBank/DDBJ whole genome shotgun (WGS) entry which is preliminary data.</text>
</comment>
<dbReference type="SUPFAM" id="SSF81342">
    <property type="entry name" value="Transmembrane di-heme cytochromes"/>
    <property type="match status" value="1"/>
</dbReference>
<feature type="transmembrane region" description="Helical" evidence="6">
    <location>
        <begin position="212"/>
        <end position="230"/>
    </location>
</feature>
<accession>C8S397</accession>
<dbReference type="RefSeq" id="WP_008031547.1">
    <property type="nucleotide sequence ID" value="NZ_ACYY01000017.1"/>
</dbReference>
<evidence type="ECO:0000313" key="8">
    <source>
        <dbReference type="EMBL" id="EEW24579.1"/>
    </source>
</evidence>
<comment type="subcellular location">
    <subcellularLocation>
        <location evidence="1">Cell membrane</location>
        <topology evidence="1">Multi-pass membrane protein</topology>
    </subcellularLocation>
</comment>
<organism evidence="8 9">
    <name type="scientific">Rhodobacter ferrooxidans</name>
    <dbReference type="NCBI Taxonomy" id="371731"/>
    <lineage>
        <taxon>Bacteria</taxon>
        <taxon>Pseudomonadati</taxon>
        <taxon>Pseudomonadota</taxon>
        <taxon>Alphaproteobacteria</taxon>
        <taxon>Rhodobacterales</taxon>
        <taxon>Rhodobacter group</taxon>
        <taxon>Rhodobacter</taxon>
    </lineage>
</organism>
<dbReference type="InterPro" id="IPR051542">
    <property type="entry name" value="Hydrogenase_cytochrome"/>
</dbReference>
<keyword evidence="4 6" id="KW-1133">Transmembrane helix</keyword>
<proteinExistence type="predicted"/>
<dbReference type="GO" id="GO:0020037">
    <property type="term" value="F:heme binding"/>
    <property type="evidence" value="ECO:0007669"/>
    <property type="project" value="TreeGrafter"/>
</dbReference>
<dbReference type="PANTHER" id="PTHR30485">
    <property type="entry name" value="NI/FE-HYDROGENASE 1 B-TYPE CYTOCHROME SUBUNIT"/>
    <property type="match status" value="1"/>
</dbReference>
<reference evidence="8 9" key="1">
    <citation type="submission" date="2009-08" db="EMBL/GenBank/DDBJ databases">
        <title>The draft genome of Rhodobacter sp. SW2.</title>
        <authorList>
            <consortium name="US DOE Joint Genome Institute (JGI-PGF)"/>
            <person name="Lucas S."/>
            <person name="Copeland A."/>
            <person name="Lapidus A."/>
            <person name="Glavina del Rio T."/>
            <person name="Tice H."/>
            <person name="Bruce D."/>
            <person name="Goodwin L."/>
            <person name="Pitluck S."/>
            <person name="Larimer F."/>
            <person name="Land M.L."/>
            <person name="Hauser L."/>
            <person name="Emerson D."/>
        </authorList>
    </citation>
    <scope>NUCLEOTIDE SEQUENCE [LARGE SCALE GENOMIC DNA]</scope>
    <source>
        <strain evidence="8 9">SW2</strain>
    </source>
</reference>
<feature type="transmembrane region" description="Helical" evidence="6">
    <location>
        <begin position="25"/>
        <end position="45"/>
    </location>
</feature>
<sequence>MNSKAATRSNDVTATIRVWDPLVRLLHWSFVAAVAFAALTGLVLGSRWITPHVVVGTALGALLLIRLIWGVTGSATARFASFIVGPAALREHVAELRAGHAGRHLGHNPLGGYMILALLAVMAAVVVSGGLLLGGVFKAGPAKALISFDAAMPMRELHEIAAYGLLALVVLHVAGAVFESLRTRENLVRAMVTGRKEKGDAELHGSGTPRPVLTLLLVTLFVGGIGWLGASAMQRPIPNPPVQMAGTTYAAACVDCHMLYHPSLLPAASWQGLMTTLDDHFGEDASLDPATVDEITAWLVANAAETVDTKPAHMFAAVNPDSPAEITSTSRWQRIHDDLPEALFKSAAVKSRANCAACHTDAASGWFYPAAIDVPHEAAAQP</sequence>
<dbReference type="OrthoDB" id="196472at2"/>
<dbReference type="InterPro" id="IPR018588">
    <property type="entry name" value="Dihaem_cytochrome-c"/>
</dbReference>
<dbReference type="EMBL" id="ACYY01000017">
    <property type="protein sequence ID" value="EEW24579.1"/>
    <property type="molecule type" value="Genomic_DNA"/>
</dbReference>
<feature type="transmembrane region" description="Helical" evidence="6">
    <location>
        <begin position="113"/>
        <end position="139"/>
    </location>
</feature>
<evidence type="ECO:0000256" key="6">
    <source>
        <dbReference type="SAM" id="Phobius"/>
    </source>
</evidence>
<evidence type="ECO:0000256" key="1">
    <source>
        <dbReference type="ARBA" id="ARBA00004651"/>
    </source>
</evidence>
<evidence type="ECO:0000256" key="3">
    <source>
        <dbReference type="ARBA" id="ARBA00022692"/>
    </source>
</evidence>